<dbReference type="SUPFAM" id="SSF111418">
    <property type="entry name" value="Hormone receptor domain"/>
    <property type="match status" value="1"/>
</dbReference>
<dbReference type="GO" id="GO:0005886">
    <property type="term" value="C:plasma membrane"/>
    <property type="evidence" value="ECO:0007669"/>
    <property type="project" value="UniProtKB-SubCell"/>
</dbReference>
<dbReference type="Proteomes" id="UP000502823">
    <property type="component" value="Unassembled WGS sequence"/>
</dbReference>
<dbReference type="OrthoDB" id="5967113at2759"/>
<protein>
    <recommendedName>
        <fullName evidence="16">G-protein coupled receptors family 2 profile 1 domain-containing protein</fullName>
    </recommendedName>
</protein>
<keyword evidence="7 11" id="KW-0472">Membrane</keyword>
<feature type="transmembrane region" description="Helical" evidence="11">
    <location>
        <begin position="308"/>
        <end position="327"/>
    </location>
</feature>
<keyword evidence="8" id="KW-0675">Receptor</keyword>
<evidence type="ECO:0000256" key="9">
    <source>
        <dbReference type="ARBA" id="ARBA00023180"/>
    </source>
</evidence>
<dbReference type="InterPro" id="IPR001879">
    <property type="entry name" value="GPCR_2_extracellular_dom"/>
</dbReference>
<dbReference type="Gene3D" id="4.10.1240.10">
    <property type="entry name" value="GPCR, family 2, extracellular hormone receptor domain"/>
    <property type="match status" value="1"/>
</dbReference>
<comment type="caution">
    <text evidence="14">The sequence shown here is derived from an EMBL/GenBank/DDBJ whole genome shotgun (WGS) entry which is preliminary data.</text>
</comment>
<accession>A0A6L2Q0D2</accession>
<keyword evidence="5 11" id="KW-1133">Transmembrane helix</keyword>
<dbReference type="Pfam" id="PF00002">
    <property type="entry name" value="7tm_2"/>
    <property type="match status" value="1"/>
</dbReference>
<evidence type="ECO:0000256" key="3">
    <source>
        <dbReference type="ARBA" id="ARBA00022475"/>
    </source>
</evidence>
<comment type="similarity">
    <text evidence="2">Belongs to the G-protein coupled receptor 2 family.</text>
</comment>
<dbReference type="InParanoid" id="A0A6L2Q0D2"/>
<feature type="transmembrane region" description="Helical" evidence="11">
    <location>
        <begin position="339"/>
        <end position="364"/>
    </location>
</feature>
<dbReference type="PROSITE" id="PS00649">
    <property type="entry name" value="G_PROTEIN_RECEP_F2_1"/>
    <property type="match status" value="1"/>
</dbReference>
<name>A0A6L2Q0D2_COPFO</name>
<keyword evidence="4 11" id="KW-0812">Transmembrane</keyword>
<feature type="transmembrane region" description="Helical" evidence="11">
    <location>
        <begin position="265"/>
        <end position="287"/>
    </location>
</feature>
<dbReference type="PROSITE" id="PS00650">
    <property type="entry name" value="G_PROTEIN_RECEP_F2_2"/>
    <property type="match status" value="1"/>
</dbReference>
<sequence length="473" mass="54246">MKCSELSWCSCGLSGRGSTVSCPPAGWPHDTEEVLWFTLIDSLLENYRCDKHTSSTWHPERGRADRRNLHVTTDPELLWIQGVIRRQPFCKCQYRWKMGTVSDSSASWGINTSLETCVHRFDNYVIPPGDLYCNWTWDTVLCWPPTRAGTTAKQRCPSDKGVDSTKFAYKRCSIDGRWEGRRSGVFTSPQGWTNYTPCYTPEMLQLIRKLYAGSEDAANVKLNIAERTRTLEIVGFSVSLAALLLSLAIFCHFRCWWGYNLTRYFWILEGPRIGVIVLNLLFLLNIIRVLVVKLRQSHTSEIEQVRKAVRAALVLLPLLGITNLLNMTEAPLERTVWEFALWSYSTHFLTSFQGLFIAFLYCFLNGEVRLAVRKSMSVYLSLRQDRFTQRTNSALSGVYVTTDNQQPQPAASPEVRSYRGWLRHCCQGKESTPPEAIPQEYVNPNLLRNVKCHVHLSLITEQNNVRRVNRDSP</sequence>
<dbReference type="SUPFAM" id="SSF81321">
    <property type="entry name" value="Family A G protein-coupled receptor-like"/>
    <property type="match status" value="1"/>
</dbReference>
<dbReference type="EMBL" id="BLKM01012040">
    <property type="protein sequence ID" value="GFG35417.1"/>
    <property type="molecule type" value="Genomic_DNA"/>
</dbReference>
<dbReference type="GO" id="GO:0008528">
    <property type="term" value="F:G protein-coupled peptide receptor activity"/>
    <property type="evidence" value="ECO:0007669"/>
    <property type="project" value="TreeGrafter"/>
</dbReference>
<dbReference type="InterPro" id="IPR036445">
    <property type="entry name" value="GPCR_2_extracell_dom_sf"/>
</dbReference>
<dbReference type="GO" id="GO:0007166">
    <property type="term" value="P:cell surface receptor signaling pathway"/>
    <property type="evidence" value="ECO:0007669"/>
    <property type="project" value="InterPro"/>
</dbReference>
<dbReference type="GO" id="GO:0007188">
    <property type="term" value="P:adenylate cyclase-modulating G protein-coupled receptor signaling pathway"/>
    <property type="evidence" value="ECO:0007669"/>
    <property type="project" value="TreeGrafter"/>
</dbReference>
<evidence type="ECO:0000256" key="10">
    <source>
        <dbReference type="ARBA" id="ARBA00023224"/>
    </source>
</evidence>
<dbReference type="PROSITE" id="PS50261">
    <property type="entry name" value="G_PROTEIN_RECEP_F2_4"/>
    <property type="match status" value="1"/>
</dbReference>
<dbReference type="Pfam" id="PF02793">
    <property type="entry name" value="HRM"/>
    <property type="match status" value="1"/>
</dbReference>
<keyword evidence="10" id="KW-0807">Transducer</keyword>
<dbReference type="InterPro" id="IPR017983">
    <property type="entry name" value="GPCR_2_secretin-like_CS"/>
</dbReference>
<evidence type="ECO:0000259" key="12">
    <source>
        <dbReference type="PROSITE" id="PS50227"/>
    </source>
</evidence>
<evidence type="ECO:0000256" key="6">
    <source>
        <dbReference type="ARBA" id="ARBA00023040"/>
    </source>
</evidence>
<reference evidence="15" key="1">
    <citation type="submission" date="2020-01" db="EMBL/GenBank/DDBJ databases">
        <title>Draft genome sequence of the Termite Coptotermes fromosanus.</title>
        <authorList>
            <person name="Itakura S."/>
            <person name="Yosikawa Y."/>
            <person name="Umezawa K."/>
        </authorList>
    </citation>
    <scope>NUCLEOTIDE SEQUENCE [LARGE SCALE GENOMIC DNA]</scope>
</reference>
<dbReference type="PANTHER" id="PTHR45620">
    <property type="entry name" value="PDF RECEPTOR-LIKE PROTEIN-RELATED"/>
    <property type="match status" value="1"/>
</dbReference>
<gene>
    <name evidence="14" type="ORF">Cfor_07744</name>
</gene>
<dbReference type="PROSITE" id="PS50227">
    <property type="entry name" value="G_PROTEIN_RECEP_F2_3"/>
    <property type="match status" value="1"/>
</dbReference>
<evidence type="ECO:0000256" key="5">
    <source>
        <dbReference type="ARBA" id="ARBA00022989"/>
    </source>
</evidence>
<organism evidence="14 15">
    <name type="scientific">Coptotermes formosanus</name>
    <name type="common">Formosan subterranean termite</name>
    <dbReference type="NCBI Taxonomy" id="36987"/>
    <lineage>
        <taxon>Eukaryota</taxon>
        <taxon>Metazoa</taxon>
        <taxon>Ecdysozoa</taxon>
        <taxon>Arthropoda</taxon>
        <taxon>Hexapoda</taxon>
        <taxon>Insecta</taxon>
        <taxon>Pterygota</taxon>
        <taxon>Neoptera</taxon>
        <taxon>Polyneoptera</taxon>
        <taxon>Dictyoptera</taxon>
        <taxon>Blattodea</taxon>
        <taxon>Blattoidea</taxon>
        <taxon>Termitoidae</taxon>
        <taxon>Rhinotermitidae</taxon>
        <taxon>Coptotermes</taxon>
    </lineage>
</organism>
<keyword evidence="6" id="KW-0297">G-protein coupled receptor</keyword>
<dbReference type="FunCoup" id="A0A6L2Q0D2">
    <property type="interactions" value="14"/>
</dbReference>
<evidence type="ECO:0000256" key="2">
    <source>
        <dbReference type="ARBA" id="ARBA00005314"/>
    </source>
</evidence>
<proteinExistence type="inferred from homology"/>
<evidence type="ECO:0008006" key="16">
    <source>
        <dbReference type="Google" id="ProtNLM"/>
    </source>
</evidence>
<evidence type="ECO:0000256" key="7">
    <source>
        <dbReference type="ARBA" id="ARBA00023136"/>
    </source>
</evidence>
<dbReference type="PANTHER" id="PTHR45620:SF17">
    <property type="entry name" value="PDF RECEPTOR"/>
    <property type="match status" value="1"/>
</dbReference>
<evidence type="ECO:0000256" key="4">
    <source>
        <dbReference type="ARBA" id="ARBA00022692"/>
    </source>
</evidence>
<feature type="domain" description="G-protein coupled receptors family 2 profile 2" evidence="13">
    <location>
        <begin position="255"/>
        <end position="365"/>
    </location>
</feature>
<feature type="domain" description="G-protein coupled receptors family 2 profile 1" evidence="12">
    <location>
        <begin position="116"/>
        <end position="202"/>
    </location>
</feature>
<evidence type="ECO:0000313" key="14">
    <source>
        <dbReference type="EMBL" id="GFG35417.1"/>
    </source>
</evidence>
<dbReference type="InterPro" id="IPR000832">
    <property type="entry name" value="GPCR_2_secretin-like"/>
</dbReference>
<dbReference type="InterPro" id="IPR050332">
    <property type="entry name" value="GPCR_2"/>
</dbReference>
<dbReference type="InterPro" id="IPR017981">
    <property type="entry name" value="GPCR_2-like_7TM"/>
</dbReference>
<keyword evidence="3" id="KW-1003">Cell membrane</keyword>
<dbReference type="SMART" id="SM00008">
    <property type="entry name" value="HormR"/>
    <property type="match status" value="1"/>
</dbReference>
<evidence type="ECO:0000256" key="8">
    <source>
        <dbReference type="ARBA" id="ARBA00023170"/>
    </source>
</evidence>
<evidence type="ECO:0000259" key="13">
    <source>
        <dbReference type="PROSITE" id="PS50261"/>
    </source>
</evidence>
<dbReference type="Gene3D" id="1.20.1070.10">
    <property type="entry name" value="Rhodopsin 7-helix transmembrane proteins"/>
    <property type="match status" value="1"/>
</dbReference>
<feature type="transmembrane region" description="Helical" evidence="11">
    <location>
        <begin position="233"/>
        <end position="259"/>
    </location>
</feature>
<dbReference type="AlphaFoldDB" id="A0A6L2Q0D2"/>
<evidence type="ECO:0000256" key="11">
    <source>
        <dbReference type="SAM" id="Phobius"/>
    </source>
</evidence>
<keyword evidence="15" id="KW-1185">Reference proteome</keyword>
<keyword evidence="9" id="KW-0325">Glycoprotein</keyword>
<evidence type="ECO:0000256" key="1">
    <source>
        <dbReference type="ARBA" id="ARBA00004651"/>
    </source>
</evidence>
<comment type="subcellular location">
    <subcellularLocation>
        <location evidence="1">Cell membrane</location>
        <topology evidence="1">Multi-pass membrane protein</topology>
    </subcellularLocation>
</comment>
<evidence type="ECO:0000313" key="15">
    <source>
        <dbReference type="Proteomes" id="UP000502823"/>
    </source>
</evidence>